<name>A0A2Y9BCD5_9FIRM</name>
<feature type="domain" description="Methyltransferase" evidence="2">
    <location>
        <begin position="46"/>
        <end position="138"/>
    </location>
</feature>
<dbReference type="GO" id="GO:0032259">
    <property type="term" value="P:methylation"/>
    <property type="evidence" value="ECO:0007669"/>
    <property type="project" value="UniProtKB-KW"/>
</dbReference>
<keyword evidence="4" id="KW-1185">Reference proteome</keyword>
<evidence type="ECO:0000256" key="1">
    <source>
        <dbReference type="ARBA" id="ARBA00022679"/>
    </source>
</evidence>
<dbReference type="InterPro" id="IPR029063">
    <property type="entry name" value="SAM-dependent_MTases_sf"/>
</dbReference>
<accession>A0A2Y9BCD5</accession>
<comment type="caution">
    <text evidence="3">The sequence shown here is derived from an EMBL/GenBank/DDBJ whole genome shotgun (WGS) entry which is preliminary data.</text>
</comment>
<evidence type="ECO:0000313" key="3">
    <source>
        <dbReference type="EMBL" id="PWJ30167.1"/>
    </source>
</evidence>
<dbReference type="RefSeq" id="WP_109730611.1">
    <property type="nucleotide sequence ID" value="NZ_BAAACK010000019.1"/>
</dbReference>
<dbReference type="Gene3D" id="3.40.50.150">
    <property type="entry name" value="Vaccinia Virus protein VP39"/>
    <property type="match status" value="1"/>
</dbReference>
<dbReference type="AlphaFoldDB" id="A0A2Y9BCD5"/>
<evidence type="ECO:0000313" key="4">
    <source>
        <dbReference type="Proteomes" id="UP000245845"/>
    </source>
</evidence>
<dbReference type="GO" id="GO:0008168">
    <property type="term" value="F:methyltransferase activity"/>
    <property type="evidence" value="ECO:0007669"/>
    <property type="project" value="UniProtKB-KW"/>
</dbReference>
<dbReference type="EMBL" id="QGDL01000004">
    <property type="protein sequence ID" value="PWJ30167.1"/>
    <property type="molecule type" value="Genomic_DNA"/>
</dbReference>
<dbReference type="CDD" id="cd02440">
    <property type="entry name" value="AdoMet_MTases"/>
    <property type="match status" value="1"/>
</dbReference>
<proteinExistence type="predicted"/>
<dbReference type="Pfam" id="PF13649">
    <property type="entry name" value="Methyltransf_25"/>
    <property type="match status" value="1"/>
</dbReference>
<reference evidence="3 4" key="1">
    <citation type="submission" date="2018-05" db="EMBL/GenBank/DDBJ databases">
        <title>The Hungate 1000. A catalogue of reference genomes from the rumen microbiome.</title>
        <authorList>
            <person name="Kelly W."/>
        </authorList>
    </citation>
    <scope>NUCLEOTIDE SEQUENCE [LARGE SCALE GENOMIC DNA]</scope>
    <source>
        <strain evidence="3 4">NLAE-zl-C242</strain>
    </source>
</reference>
<dbReference type="OrthoDB" id="2040187at2"/>
<keyword evidence="1 3" id="KW-0808">Transferase</keyword>
<sequence length="222" mass="26140">MSENISAFTSKEYDMKIKQTLPYYDEFYQQVIDLVKSCNLNALHWLDVGCGTGKMAEIAFENIGVEKFTFCDCSSEMLEIAKERFPYPNTEFILCDIQELTNSNEYDVITAIQVNHYLQKEERRKAVQNCYQSLRENGIFISFENFAPFSELGKNIYLEKWKLYQMEQGKTAAESDEHISRYNQNYFPITLTEHLKLLRDCKFRVVEILWISNMQVGIWGMK</sequence>
<gene>
    <name evidence="3" type="ORF">A8806_10430</name>
</gene>
<keyword evidence="3" id="KW-0489">Methyltransferase</keyword>
<dbReference type="Proteomes" id="UP000245845">
    <property type="component" value="Unassembled WGS sequence"/>
</dbReference>
<dbReference type="SUPFAM" id="SSF53335">
    <property type="entry name" value="S-adenosyl-L-methionine-dependent methyltransferases"/>
    <property type="match status" value="1"/>
</dbReference>
<dbReference type="PANTHER" id="PTHR43861">
    <property type="entry name" value="TRANS-ACONITATE 2-METHYLTRANSFERASE-RELATED"/>
    <property type="match status" value="1"/>
</dbReference>
<dbReference type="InterPro" id="IPR041698">
    <property type="entry name" value="Methyltransf_25"/>
</dbReference>
<protein>
    <submittedName>
        <fullName evidence="3">tRNA (Cmo5U34)-methyltransferase</fullName>
    </submittedName>
</protein>
<evidence type="ECO:0000259" key="2">
    <source>
        <dbReference type="Pfam" id="PF13649"/>
    </source>
</evidence>
<organism evidence="3 4">
    <name type="scientific">Faecalicatena orotica</name>
    <dbReference type="NCBI Taxonomy" id="1544"/>
    <lineage>
        <taxon>Bacteria</taxon>
        <taxon>Bacillati</taxon>
        <taxon>Bacillota</taxon>
        <taxon>Clostridia</taxon>
        <taxon>Lachnospirales</taxon>
        <taxon>Lachnospiraceae</taxon>
        <taxon>Faecalicatena</taxon>
    </lineage>
</organism>